<dbReference type="Gene3D" id="3.40.50.2000">
    <property type="entry name" value="Glycogen Phosphorylase B"/>
    <property type="match status" value="2"/>
</dbReference>
<organism evidence="3 4">
    <name type="scientific">Vitreoscilla filiformis</name>
    <dbReference type="NCBI Taxonomy" id="63"/>
    <lineage>
        <taxon>Bacteria</taxon>
        <taxon>Pseudomonadati</taxon>
        <taxon>Pseudomonadota</taxon>
        <taxon>Betaproteobacteria</taxon>
        <taxon>Neisseriales</taxon>
        <taxon>Neisseriaceae</taxon>
        <taxon>Vitreoscilla</taxon>
    </lineage>
</organism>
<dbReference type="OrthoDB" id="5416057at2"/>
<reference evidence="3 4" key="1">
    <citation type="submission" date="2017-07" db="EMBL/GenBank/DDBJ databases">
        <title>Complete Genome Sequence of the cosmetic ferment Vitreoscilla filiformis (ATCC15551).</title>
        <authorList>
            <person name="Contreras S."/>
            <person name="Sagory-Zalkind P."/>
            <person name="Blanquart H."/>
            <person name="Iltis A."/>
            <person name="Morand S.C."/>
        </authorList>
    </citation>
    <scope>NUCLEOTIDE SEQUENCE [LARGE SCALE GENOMIC DNA]</scope>
    <source>
        <strain evidence="3 4">ATCC 15551</strain>
    </source>
</reference>
<sequence>MRFLFIHQNLPGQFTHLIQALLQAGHEVLGICERHTLARCLQLHPGIRVMAYTVPPAPDRDKIHGYLRDVDAQVRRGQQVVRCLRELKKNGLVPDLIVAHPGWGESLFVWDVLPHVPLINYFEFFFANQGGDVNFDPEFPTSLDGLCRMTMRNSMHLSALENCTAGVSPTPWQRSRFPVAHQAKITLLHEGVDTDAIRPDPNACWTWQGREYRKGQPIVTYVGRGLEPYRGFHIFMRMLPKLLRRHPDVRVIVVGGDDVSYGQRHASGRSWREVLLDEIRTGSPATPGLTDAELERVHFTGKVPHKDLHAIFQVTTAHLYLTYPFVLSWSLLEAMSCGALVVASRTAPVEDVIVDGGNGLLVNFFDPEDILARLGQVLADPARFEAVRQAARTSVVNRFDLKRVCLPAGVKFLMETAGRSVAPASSV</sequence>
<evidence type="ECO:0000259" key="2">
    <source>
        <dbReference type="Pfam" id="PF12000"/>
    </source>
</evidence>
<evidence type="ECO:0000313" key="3">
    <source>
        <dbReference type="EMBL" id="ASM76124.1"/>
    </source>
</evidence>
<accession>A0A221KAS1</accession>
<keyword evidence="1 3" id="KW-0808">Transferase</keyword>
<dbReference type="AlphaFoldDB" id="A0A221KAS1"/>
<dbReference type="EMBL" id="CP022423">
    <property type="protein sequence ID" value="ASM76124.1"/>
    <property type="molecule type" value="Genomic_DNA"/>
</dbReference>
<dbReference type="GO" id="GO:0016757">
    <property type="term" value="F:glycosyltransferase activity"/>
    <property type="evidence" value="ECO:0007669"/>
    <property type="project" value="TreeGrafter"/>
</dbReference>
<feature type="domain" description="Glycosyl transferase family 4" evidence="2">
    <location>
        <begin position="25"/>
        <end position="196"/>
    </location>
</feature>
<evidence type="ECO:0000256" key="1">
    <source>
        <dbReference type="ARBA" id="ARBA00022679"/>
    </source>
</evidence>
<keyword evidence="4" id="KW-1185">Reference proteome</keyword>
<dbReference type="InterPro" id="IPR022623">
    <property type="entry name" value="Glyco_trans_4"/>
</dbReference>
<dbReference type="GO" id="GO:0009103">
    <property type="term" value="P:lipopolysaccharide biosynthetic process"/>
    <property type="evidence" value="ECO:0007669"/>
    <property type="project" value="TreeGrafter"/>
</dbReference>
<dbReference type="PANTHER" id="PTHR46401:SF2">
    <property type="entry name" value="GLYCOSYLTRANSFERASE WBBK-RELATED"/>
    <property type="match status" value="1"/>
</dbReference>
<name>A0A221KAS1_VITFI</name>
<dbReference type="SUPFAM" id="SSF53756">
    <property type="entry name" value="UDP-Glycosyltransferase/glycogen phosphorylase"/>
    <property type="match status" value="1"/>
</dbReference>
<dbReference type="Pfam" id="PF12000">
    <property type="entry name" value="Glyco_trans_4_3"/>
    <property type="match status" value="1"/>
</dbReference>
<dbReference type="Proteomes" id="UP000199729">
    <property type="component" value="Chromosome"/>
</dbReference>
<proteinExistence type="predicted"/>
<protein>
    <submittedName>
        <fullName evidence="3">Glycosyl transferase family 1</fullName>
    </submittedName>
</protein>
<dbReference type="CDD" id="cd03818">
    <property type="entry name" value="GT4_ExpC-like"/>
    <property type="match status" value="1"/>
</dbReference>
<gene>
    <name evidence="3" type="ORF">VITFI_CDS0345</name>
</gene>
<dbReference type="Pfam" id="PF13692">
    <property type="entry name" value="Glyco_trans_1_4"/>
    <property type="match status" value="1"/>
</dbReference>
<evidence type="ECO:0000313" key="4">
    <source>
        <dbReference type="Proteomes" id="UP000199729"/>
    </source>
</evidence>
<dbReference type="KEGG" id="vff:VITFI_CDS0345"/>
<dbReference type="RefSeq" id="WP_089415535.1">
    <property type="nucleotide sequence ID" value="NZ_CP022423.1"/>
</dbReference>
<dbReference type="PANTHER" id="PTHR46401">
    <property type="entry name" value="GLYCOSYLTRANSFERASE WBBK-RELATED"/>
    <property type="match status" value="1"/>
</dbReference>